<evidence type="ECO:0000256" key="3">
    <source>
        <dbReference type="ARBA" id="ARBA00022729"/>
    </source>
</evidence>
<evidence type="ECO:0000256" key="4">
    <source>
        <dbReference type="ARBA" id="ARBA00023088"/>
    </source>
</evidence>
<reference evidence="9 10" key="1">
    <citation type="submission" date="2020-02" db="EMBL/GenBank/DDBJ databases">
        <authorList>
            <person name="Li X.-J."/>
            <person name="Feng X.-M."/>
        </authorList>
    </citation>
    <scope>NUCLEOTIDE SEQUENCE [LARGE SCALE GENOMIC DNA]</scope>
    <source>
        <strain evidence="9 10">CGMCC 4.7225</strain>
    </source>
</reference>
<feature type="region of interest" description="Disordered" evidence="5">
    <location>
        <begin position="158"/>
        <end position="325"/>
    </location>
</feature>
<evidence type="ECO:0000256" key="5">
    <source>
        <dbReference type="SAM" id="MobiDB-lite"/>
    </source>
</evidence>
<gene>
    <name evidence="9" type="ORF">G1H11_12310</name>
</gene>
<name>A0A6N9YM97_9ACTN</name>
<evidence type="ECO:0000256" key="6">
    <source>
        <dbReference type="SAM" id="Phobius"/>
    </source>
</evidence>
<dbReference type="RefSeq" id="WP_163818886.1">
    <property type="nucleotide sequence ID" value="NZ_JAAGOB010000006.1"/>
</dbReference>
<evidence type="ECO:0000313" key="10">
    <source>
        <dbReference type="Proteomes" id="UP000469185"/>
    </source>
</evidence>
<dbReference type="Pfam" id="PF00746">
    <property type="entry name" value="Gram_pos_anchor"/>
    <property type="match status" value="1"/>
</dbReference>
<dbReference type="Proteomes" id="UP000469185">
    <property type="component" value="Unassembled WGS sequence"/>
</dbReference>
<comment type="caution">
    <text evidence="9">The sequence shown here is derived from an EMBL/GenBank/DDBJ whole genome shotgun (WGS) entry which is preliminary data.</text>
</comment>
<feature type="domain" description="Gram-positive cocci surface proteins LPxTG" evidence="8">
    <location>
        <begin position="319"/>
        <end position="352"/>
    </location>
</feature>
<dbReference type="AlphaFoldDB" id="A0A6N9YM97"/>
<feature type="signal peptide" evidence="7">
    <location>
        <begin position="1"/>
        <end position="40"/>
    </location>
</feature>
<accession>A0A6N9YM97</accession>
<keyword evidence="3 7" id="KW-0732">Signal</keyword>
<protein>
    <submittedName>
        <fullName evidence="9">LPXTG cell wall anchor domain-containing protein</fullName>
    </submittedName>
</protein>
<keyword evidence="10" id="KW-1185">Reference proteome</keyword>
<evidence type="ECO:0000259" key="8">
    <source>
        <dbReference type="Pfam" id="PF00746"/>
    </source>
</evidence>
<keyword evidence="1" id="KW-0134">Cell wall</keyword>
<dbReference type="InterPro" id="IPR019931">
    <property type="entry name" value="LPXTG_anchor"/>
</dbReference>
<dbReference type="EMBL" id="JAAGOB010000006">
    <property type="protein sequence ID" value="NED96092.1"/>
    <property type="molecule type" value="Genomic_DNA"/>
</dbReference>
<keyword evidence="6" id="KW-0812">Transmembrane</keyword>
<keyword evidence="2" id="KW-0964">Secreted</keyword>
<evidence type="ECO:0000313" key="9">
    <source>
        <dbReference type="EMBL" id="NED96092.1"/>
    </source>
</evidence>
<feature type="transmembrane region" description="Helical" evidence="6">
    <location>
        <begin position="330"/>
        <end position="349"/>
    </location>
</feature>
<keyword evidence="6" id="KW-1133">Transmembrane helix</keyword>
<keyword evidence="4" id="KW-0572">Peptidoglycan-anchor</keyword>
<feature type="compositionally biased region" description="Acidic residues" evidence="5">
    <location>
        <begin position="306"/>
        <end position="323"/>
    </location>
</feature>
<evidence type="ECO:0000256" key="7">
    <source>
        <dbReference type="SAM" id="SignalP"/>
    </source>
</evidence>
<sequence>MPIFARATRIHVRTVVSAGLASTLAGGALIAAGLVSTASADDHFADFYEGKHPKTCTEAGLNGDLLVKVESENGEGKSENGVTGIISGDDNQYLNLVVEGDLIITGTMIKGGPAYRIYYGGPYENMHAPYLHNSGELIEFVDPTGKKKKKKPAISNWFVCGEEPGGGDENGADENGDVDGADENGDVDGADENGDVDGADENGDVDGADENGDVDGADENGDVDGADENGDVDGADENGDVDGADENGDVDGADENGDVDGADENGDVDGADENGADEGNVDGTEMGGDNGDVDGTEIGGDNGDVNGDDDGTEEGDEGGEELPDTGSATALWLVGGAALLALGGALLVFGRRTFRATV</sequence>
<evidence type="ECO:0000256" key="1">
    <source>
        <dbReference type="ARBA" id="ARBA00022512"/>
    </source>
</evidence>
<keyword evidence="6" id="KW-0472">Membrane</keyword>
<feature type="compositionally biased region" description="Acidic residues" evidence="5">
    <location>
        <begin position="170"/>
        <end position="280"/>
    </location>
</feature>
<evidence type="ECO:0000256" key="2">
    <source>
        <dbReference type="ARBA" id="ARBA00022525"/>
    </source>
</evidence>
<dbReference type="NCBIfam" id="TIGR01167">
    <property type="entry name" value="LPXTG_anchor"/>
    <property type="match status" value="1"/>
</dbReference>
<organism evidence="9 10">
    <name type="scientific">Phytoactinopolyspora alkaliphila</name>
    <dbReference type="NCBI Taxonomy" id="1783498"/>
    <lineage>
        <taxon>Bacteria</taxon>
        <taxon>Bacillati</taxon>
        <taxon>Actinomycetota</taxon>
        <taxon>Actinomycetes</taxon>
        <taxon>Jiangellales</taxon>
        <taxon>Jiangellaceae</taxon>
        <taxon>Phytoactinopolyspora</taxon>
    </lineage>
</organism>
<feature type="chain" id="PRO_5026911945" evidence="7">
    <location>
        <begin position="41"/>
        <end position="358"/>
    </location>
</feature>
<proteinExistence type="predicted"/>